<dbReference type="PANTHER" id="PTHR38593:SF1">
    <property type="entry name" value="BLR2558 PROTEIN"/>
    <property type="match status" value="1"/>
</dbReference>
<dbReference type="PANTHER" id="PTHR38593">
    <property type="entry name" value="BLR2558 PROTEIN"/>
    <property type="match status" value="1"/>
</dbReference>
<accession>A0ABW0NJD7</accession>
<organism evidence="4 5">
    <name type="scientific">Caenimonas terrae</name>
    <dbReference type="NCBI Taxonomy" id="696074"/>
    <lineage>
        <taxon>Bacteria</taxon>
        <taxon>Pseudomonadati</taxon>
        <taxon>Pseudomonadota</taxon>
        <taxon>Betaproteobacteria</taxon>
        <taxon>Burkholderiales</taxon>
        <taxon>Comamonadaceae</taxon>
        <taxon>Caenimonas</taxon>
    </lineage>
</organism>
<name>A0ABW0NJD7_9BURK</name>
<feature type="domain" description="DUF4142" evidence="3">
    <location>
        <begin position="60"/>
        <end position="195"/>
    </location>
</feature>
<dbReference type="RefSeq" id="WP_376851102.1">
    <property type="nucleotide sequence ID" value="NZ_JBHSMF010000009.1"/>
</dbReference>
<evidence type="ECO:0000313" key="5">
    <source>
        <dbReference type="Proteomes" id="UP001596037"/>
    </source>
</evidence>
<protein>
    <submittedName>
        <fullName evidence="4">DUF4142 domain-containing protein</fullName>
    </submittedName>
</protein>
<feature type="signal peptide" evidence="2">
    <location>
        <begin position="1"/>
        <end position="24"/>
    </location>
</feature>
<dbReference type="InterPro" id="IPR012347">
    <property type="entry name" value="Ferritin-like"/>
</dbReference>
<reference evidence="5" key="1">
    <citation type="journal article" date="2019" name="Int. J. Syst. Evol. Microbiol.">
        <title>The Global Catalogue of Microorganisms (GCM) 10K type strain sequencing project: providing services to taxonomists for standard genome sequencing and annotation.</title>
        <authorList>
            <consortium name="The Broad Institute Genomics Platform"/>
            <consortium name="The Broad Institute Genome Sequencing Center for Infectious Disease"/>
            <person name="Wu L."/>
            <person name="Ma J."/>
        </authorList>
    </citation>
    <scope>NUCLEOTIDE SEQUENCE [LARGE SCALE GENOMIC DNA]</scope>
    <source>
        <strain evidence="5">CCUG 57401</strain>
    </source>
</reference>
<dbReference type="EMBL" id="JBHSMF010000009">
    <property type="protein sequence ID" value="MFC5499029.1"/>
    <property type="molecule type" value="Genomic_DNA"/>
</dbReference>
<keyword evidence="2" id="KW-0732">Signal</keyword>
<gene>
    <name evidence="4" type="ORF">ACFPOE_15890</name>
</gene>
<dbReference type="Proteomes" id="UP001596037">
    <property type="component" value="Unassembled WGS sequence"/>
</dbReference>
<evidence type="ECO:0000259" key="3">
    <source>
        <dbReference type="Pfam" id="PF13628"/>
    </source>
</evidence>
<feature type="region of interest" description="Disordered" evidence="1">
    <location>
        <begin position="24"/>
        <end position="52"/>
    </location>
</feature>
<dbReference type="Pfam" id="PF13628">
    <property type="entry name" value="DUF4142"/>
    <property type="match status" value="1"/>
</dbReference>
<evidence type="ECO:0000256" key="2">
    <source>
        <dbReference type="SAM" id="SignalP"/>
    </source>
</evidence>
<sequence length="202" mass="21184">MKTFYSNALAAALAAAFAAGGALAQSNTPGGNGPSVSTTVPATPGAKTAGVKPAKVAHGDRKFMTKVAAEGMYEVEVAKLAAGKASSPELKTFANMMVDDHTKANAELAQLAGSRGVELPAALSHGQRRDLEKMGKRSGDQFDREFAKEVGLKDHKKDIKAFEKESGKAKDPELKAWVDKTLPTLRAHLDAATKLPQNQGKG</sequence>
<dbReference type="InterPro" id="IPR025419">
    <property type="entry name" value="DUF4142"/>
</dbReference>
<feature type="chain" id="PRO_5047225557" evidence="2">
    <location>
        <begin position="25"/>
        <end position="202"/>
    </location>
</feature>
<evidence type="ECO:0000256" key="1">
    <source>
        <dbReference type="SAM" id="MobiDB-lite"/>
    </source>
</evidence>
<comment type="caution">
    <text evidence="4">The sequence shown here is derived from an EMBL/GenBank/DDBJ whole genome shotgun (WGS) entry which is preliminary data.</text>
</comment>
<feature type="compositionally biased region" description="Polar residues" evidence="1">
    <location>
        <begin position="25"/>
        <end position="41"/>
    </location>
</feature>
<keyword evidence="5" id="KW-1185">Reference proteome</keyword>
<proteinExistence type="predicted"/>
<dbReference type="Gene3D" id="1.20.1260.10">
    <property type="match status" value="1"/>
</dbReference>
<evidence type="ECO:0000313" key="4">
    <source>
        <dbReference type="EMBL" id="MFC5499029.1"/>
    </source>
</evidence>